<dbReference type="PANTHER" id="PTHR43032:SF4">
    <property type="entry name" value="OXIDOREDUCTASE MOLYBDOPTERIN-BINDING DOMAIN-CONTAINING PROTEIN"/>
    <property type="match status" value="1"/>
</dbReference>
<organism evidence="2 3">
    <name type="scientific">Candidatus Sungbacteria bacterium RIFCSPLOWO2_02_FULL_48_13b</name>
    <dbReference type="NCBI Taxonomy" id="1802283"/>
    <lineage>
        <taxon>Bacteria</taxon>
        <taxon>Candidatus Sungiibacteriota</taxon>
    </lineage>
</organism>
<name>A0A1G2LL35_9BACT</name>
<dbReference type="SUPFAM" id="SSF56524">
    <property type="entry name" value="Oxidoreductase molybdopterin-binding domain"/>
    <property type="match status" value="1"/>
</dbReference>
<dbReference type="AlphaFoldDB" id="A0A1G2LL35"/>
<dbReference type="InterPro" id="IPR036374">
    <property type="entry name" value="OxRdtase_Mopterin-bd_sf"/>
</dbReference>
<gene>
    <name evidence="2" type="ORF">A3H71_02410</name>
</gene>
<evidence type="ECO:0000259" key="1">
    <source>
        <dbReference type="Pfam" id="PF00174"/>
    </source>
</evidence>
<feature type="domain" description="Oxidoreductase molybdopterin-binding" evidence="1">
    <location>
        <begin position="31"/>
        <end position="172"/>
    </location>
</feature>
<protein>
    <recommendedName>
        <fullName evidence="1">Oxidoreductase molybdopterin-binding domain-containing protein</fullName>
    </recommendedName>
</protein>
<reference evidence="2 3" key="1">
    <citation type="journal article" date="2016" name="Nat. Commun.">
        <title>Thousands of microbial genomes shed light on interconnected biogeochemical processes in an aquifer system.</title>
        <authorList>
            <person name="Anantharaman K."/>
            <person name="Brown C.T."/>
            <person name="Hug L.A."/>
            <person name="Sharon I."/>
            <person name="Castelle C.J."/>
            <person name="Probst A.J."/>
            <person name="Thomas B.C."/>
            <person name="Singh A."/>
            <person name="Wilkins M.J."/>
            <person name="Karaoz U."/>
            <person name="Brodie E.L."/>
            <person name="Williams K.H."/>
            <person name="Hubbard S.S."/>
            <person name="Banfield J.F."/>
        </authorList>
    </citation>
    <scope>NUCLEOTIDE SEQUENCE [LARGE SCALE GENOMIC DNA]</scope>
</reference>
<dbReference type="Gene3D" id="3.90.420.10">
    <property type="entry name" value="Oxidoreductase, molybdopterin-binding domain"/>
    <property type="match status" value="1"/>
</dbReference>
<comment type="caution">
    <text evidence="2">The sequence shown here is derived from an EMBL/GenBank/DDBJ whole genome shotgun (WGS) entry which is preliminary data.</text>
</comment>
<sequence>MVKAGRDRLPPGQVETKQFPILDLGVRPSRDNYSRWSLEIFGKIKSPRTLSPAGLKALGGEGITADFHCVTRWSRYDLHWTGIHFPKMIELAKPNPNAVFAIFYSYDKYTTNVSLGELLKPNVIVVYELDAGEIPPEHGGPIRMIIPHLYGWKSAKFLTGIEFTENDKLGFWETRGYSNRARPWVEERYSDG</sequence>
<dbReference type="EMBL" id="MHQV01000007">
    <property type="protein sequence ID" value="OHA11569.1"/>
    <property type="molecule type" value="Genomic_DNA"/>
</dbReference>
<evidence type="ECO:0000313" key="3">
    <source>
        <dbReference type="Proteomes" id="UP000179052"/>
    </source>
</evidence>
<proteinExistence type="predicted"/>
<dbReference type="PANTHER" id="PTHR43032">
    <property type="entry name" value="PROTEIN-METHIONINE-SULFOXIDE REDUCTASE"/>
    <property type="match status" value="1"/>
</dbReference>
<dbReference type="Pfam" id="PF00174">
    <property type="entry name" value="Oxidored_molyb"/>
    <property type="match status" value="1"/>
</dbReference>
<dbReference type="Proteomes" id="UP000179052">
    <property type="component" value="Unassembled WGS sequence"/>
</dbReference>
<dbReference type="InterPro" id="IPR000572">
    <property type="entry name" value="OxRdtase_Mopterin-bd_dom"/>
</dbReference>
<evidence type="ECO:0000313" key="2">
    <source>
        <dbReference type="EMBL" id="OHA11569.1"/>
    </source>
</evidence>
<dbReference type="STRING" id="1802283.A3H71_02410"/>
<accession>A0A1G2LL35</accession>